<sequence>MFKVNRILSILHFLTLRVIGSRGSMLQYSKWSVELFEMARNLRRESIAGDIHDQENFDESTKAVQPQTTVKDTHKISEGSGEDVMVKREDESRHPSDDVQLSQMQKLAISNETKTRVSEEASEDELMKPAIQIDELSLRGVVDLTQDETSTSFISDLPNVNVKQEARPHITHGWLQPDASSTSGTLRDMDVAEFDGLDSDDPIKIALLQEYNQLSECMAKLSQQAKSINEQMKDFMLRSTHMQKMLRCRQELEKAHSEAAELSNKRNIVVAKLLVYSNRDPAKLEEMLATAAVDSEHAQSTIHRKCIMLESVVDEKRKLLRTHKLQMDDTIRMKSKDSYAEVARIAADIQNLEKDIIELDRTRLEELEQLLIYSKKVREAAIEMLMPADEA</sequence>
<dbReference type="AlphaFoldDB" id="A0A024FZP9"/>
<keyword evidence="1" id="KW-0175">Coiled coil</keyword>
<feature type="coiled-coil region" evidence="1">
    <location>
        <begin position="211"/>
        <end position="265"/>
    </location>
</feature>
<comment type="caution">
    <text evidence="4">The sequence shown here is derived from an EMBL/GenBank/DDBJ whole genome shotgun (WGS) entry which is preliminary data.</text>
</comment>
<accession>A0A024FZP9</accession>
<keyword evidence="3" id="KW-0732">Signal</keyword>
<name>A0A024FZP9_9STRA</name>
<feature type="compositionally biased region" description="Basic and acidic residues" evidence="2">
    <location>
        <begin position="51"/>
        <end position="61"/>
    </location>
</feature>
<feature type="region of interest" description="Disordered" evidence="2">
    <location>
        <begin position="51"/>
        <end position="123"/>
    </location>
</feature>
<feature type="signal peptide" evidence="3">
    <location>
        <begin position="1"/>
        <end position="23"/>
    </location>
</feature>
<evidence type="ECO:0000313" key="4">
    <source>
        <dbReference type="EMBL" id="CCI39976.1"/>
    </source>
</evidence>
<proteinExistence type="predicted"/>
<reference evidence="4 5" key="1">
    <citation type="submission" date="2012-05" db="EMBL/GenBank/DDBJ databases">
        <title>Recombination and specialization in a pathogen metapopulation.</title>
        <authorList>
            <person name="Gardiner A."/>
            <person name="Kemen E."/>
            <person name="Schultz-Larsen T."/>
            <person name="MacLean D."/>
            <person name="Van Oosterhout C."/>
            <person name="Jones J.D.G."/>
        </authorList>
    </citation>
    <scope>NUCLEOTIDE SEQUENCE [LARGE SCALE GENOMIC DNA]</scope>
    <source>
        <strain evidence="4 5">Ac Nc2</strain>
    </source>
</reference>
<dbReference type="EMBL" id="CAIX01000004">
    <property type="protein sequence ID" value="CCI39976.1"/>
    <property type="molecule type" value="Genomic_DNA"/>
</dbReference>
<evidence type="ECO:0000256" key="1">
    <source>
        <dbReference type="SAM" id="Coils"/>
    </source>
</evidence>
<feature type="coiled-coil region" evidence="1">
    <location>
        <begin position="342"/>
        <end position="369"/>
    </location>
</feature>
<evidence type="ECO:0000313" key="5">
    <source>
        <dbReference type="Proteomes" id="UP000053237"/>
    </source>
</evidence>
<gene>
    <name evidence="4" type="ORF">BN9_007600</name>
</gene>
<feature type="compositionally biased region" description="Basic and acidic residues" evidence="2">
    <location>
        <begin position="84"/>
        <end position="97"/>
    </location>
</feature>
<evidence type="ECO:0008006" key="6">
    <source>
        <dbReference type="Google" id="ProtNLM"/>
    </source>
</evidence>
<keyword evidence="5" id="KW-1185">Reference proteome</keyword>
<dbReference type="Proteomes" id="UP000053237">
    <property type="component" value="Unassembled WGS sequence"/>
</dbReference>
<dbReference type="OrthoDB" id="165525at2759"/>
<feature type="compositionally biased region" description="Polar residues" evidence="2">
    <location>
        <begin position="99"/>
        <end position="112"/>
    </location>
</feature>
<protein>
    <recommendedName>
        <fullName evidence="6">DUF4201 domain-containing protein</fullName>
    </recommendedName>
</protein>
<organism evidence="4 5">
    <name type="scientific">Albugo candida</name>
    <dbReference type="NCBI Taxonomy" id="65357"/>
    <lineage>
        <taxon>Eukaryota</taxon>
        <taxon>Sar</taxon>
        <taxon>Stramenopiles</taxon>
        <taxon>Oomycota</taxon>
        <taxon>Peronosporomycetes</taxon>
        <taxon>Albuginales</taxon>
        <taxon>Albuginaceae</taxon>
        <taxon>Albugo</taxon>
    </lineage>
</organism>
<evidence type="ECO:0000256" key="2">
    <source>
        <dbReference type="SAM" id="MobiDB-lite"/>
    </source>
</evidence>
<feature type="chain" id="PRO_5001532005" description="DUF4201 domain-containing protein" evidence="3">
    <location>
        <begin position="24"/>
        <end position="391"/>
    </location>
</feature>
<dbReference type="InParanoid" id="A0A024FZP9"/>
<evidence type="ECO:0000256" key="3">
    <source>
        <dbReference type="SAM" id="SignalP"/>
    </source>
</evidence>